<comment type="caution">
    <text evidence="1">The sequence shown here is derived from an EMBL/GenBank/DDBJ whole genome shotgun (WGS) entry which is preliminary data.</text>
</comment>
<gene>
    <name evidence="1" type="ORF">PHMEG_00028183</name>
</gene>
<proteinExistence type="predicted"/>
<protein>
    <submittedName>
        <fullName evidence="1">Serine/threonine protein kinase</fullName>
    </submittedName>
</protein>
<dbReference type="AlphaFoldDB" id="A0A225V826"/>
<dbReference type="Proteomes" id="UP000198211">
    <property type="component" value="Unassembled WGS sequence"/>
</dbReference>
<dbReference type="OrthoDB" id="2379186at2759"/>
<evidence type="ECO:0000313" key="2">
    <source>
        <dbReference type="Proteomes" id="UP000198211"/>
    </source>
</evidence>
<evidence type="ECO:0000313" key="1">
    <source>
        <dbReference type="EMBL" id="OWZ00590.1"/>
    </source>
</evidence>
<name>A0A225V826_9STRA</name>
<dbReference type="GO" id="GO:0004674">
    <property type="term" value="F:protein serine/threonine kinase activity"/>
    <property type="evidence" value="ECO:0007669"/>
    <property type="project" value="UniProtKB-KW"/>
</dbReference>
<organism evidence="1 2">
    <name type="scientific">Phytophthora megakarya</name>
    <dbReference type="NCBI Taxonomy" id="4795"/>
    <lineage>
        <taxon>Eukaryota</taxon>
        <taxon>Sar</taxon>
        <taxon>Stramenopiles</taxon>
        <taxon>Oomycota</taxon>
        <taxon>Peronosporomycetes</taxon>
        <taxon>Peronosporales</taxon>
        <taxon>Peronosporaceae</taxon>
        <taxon>Phytophthora</taxon>
    </lineage>
</organism>
<keyword evidence="1" id="KW-0808">Transferase</keyword>
<keyword evidence="1" id="KW-0418">Kinase</keyword>
<sequence>MVTLFCAIVACCYRYRREQGGGSFEDAVHDEKKYQFAAAESWRRSTSRSEDEEKLKKGEKTALIAALTHEYGELQGEDGLTEVLKDMKQPSTSQVHVLVVLPVGDLALENKWKRKMIDYENYPDAWIKTIKEEHVEELPLICGGLKRVSTTRYNIRFASSPHCVHDGHNGRELSSIWKTLFKPEMRDTFSDTTTGIVRSVIDHGLECAPDIHVSSLVGFSHCNVAEECLPRIGQSCAFTTLVAMCACFAGTKTKVARLPVNELHDKLTWKYDDAPCIFDYAAVGLQVGLVIIRKDKMTEQGAKWKSSKRMV</sequence>
<accession>A0A225V826</accession>
<keyword evidence="1" id="KW-0723">Serine/threonine-protein kinase</keyword>
<dbReference type="EMBL" id="NBNE01007491">
    <property type="protein sequence ID" value="OWZ00590.1"/>
    <property type="molecule type" value="Genomic_DNA"/>
</dbReference>
<keyword evidence="2" id="KW-1185">Reference proteome</keyword>
<reference evidence="2" key="1">
    <citation type="submission" date="2017-03" db="EMBL/GenBank/DDBJ databases">
        <title>Phytopthora megakarya and P. palmivora, two closely related causual agents of cacao black pod achieved similar genome size and gene model numbers by different mechanisms.</title>
        <authorList>
            <person name="Ali S."/>
            <person name="Shao J."/>
            <person name="Larry D.J."/>
            <person name="Kronmiller B."/>
            <person name="Shen D."/>
            <person name="Strem M.D."/>
            <person name="Melnick R.L."/>
            <person name="Guiltinan M.J."/>
            <person name="Tyler B.M."/>
            <person name="Meinhardt L.W."/>
            <person name="Bailey B.A."/>
        </authorList>
    </citation>
    <scope>NUCLEOTIDE SEQUENCE [LARGE SCALE GENOMIC DNA]</scope>
    <source>
        <strain evidence="2">zdho120</strain>
    </source>
</reference>